<protein>
    <submittedName>
        <fullName evidence="6">DoxX family protein</fullName>
    </submittedName>
</protein>
<keyword evidence="7" id="KW-1185">Reference proteome</keyword>
<evidence type="ECO:0000256" key="1">
    <source>
        <dbReference type="ARBA" id="ARBA00004141"/>
    </source>
</evidence>
<dbReference type="RefSeq" id="WP_270143453.1">
    <property type="nucleotide sequence ID" value="NZ_CP115450.1"/>
</dbReference>
<keyword evidence="2 5" id="KW-0812">Transmembrane</keyword>
<evidence type="ECO:0000313" key="7">
    <source>
        <dbReference type="Proteomes" id="UP001212821"/>
    </source>
</evidence>
<reference evidence="7" key="1">
    <citation type="submission" date="2022-12" db="EMBL/GenBank/DDBJ databases">
        <authorList>
            <person name="Mo P."/>
        </authorList>
    </citation>
    <scope>NUCLEOTIDE SEQUENCE [LARGE SCALE GENOMIC DNA]</scope>
    <source>
        <strain evidence="7">HUAS 3-15</strain>
    </source>
</reference>
<organism evidence="6 7">
    <name type="scientific">Kitasatospora cathayae</name>
    <dbReference type="NCBI Taxonomy" id="3004092"/>
    <lineage>
        <taxon>Bacteria</taxon>
        <taxon>Bacillati</taxon>
        <taxon>Actinomycetota</taxon>
        <taxon>Actinomycetes</taxon>
        <taxon>Kitasatosporales</taxon>
        <taxon>Streptomycetaceae</taxon>
        <taxon>Kitasatospora</taxon>
    </lineage>
</organism>
<evidence type="ECO:0000256" key="4">
    <source>
        <dbReference type="ARBA" id="ARBA00023136"/>
    </source>
</evidence>
<evidence type="ECO:0000313" key="6">
    <source>
        <dbReference type="EMBL" id="WBP86648.1"/>
    </source>
</evidence>
<keyword evidence="4 5" id="KW-0472">Membrane</keyword>
<dbReference type="InterPro" id="IPR032808">
    <property type="entry name" value="DoxX"/>
</dbReference>
<evidence type="ECO:0000256" key="5">
    <source>
        <dbReference type="SAM" id="Phobius"/>
    </source>
</evidence>
<name>A0ABY7Q1R6_9ACTN</name>
<feature type="transmembrane region" description="Helical" evidence="5">
    <location>
        <begin position="43"/>
        <end position="63"/>
    </location>
</feature>
<feature type="transmembrane region" description="Helical" evidence="5">
    <location>
        <begin position="96"/>
        <end position="115"/>
    </location>
</feature>
<dbReference type="Proteomes" id="UP001212821">
    <property type="component" value="Chromosome"/>
</dbReference>
<dbReference type="Pfam" id="PF13564">
    <property type="entry name" value="DoxX_2"/>
    <property type="match status" value="1"/>
</dbReference>
<accession>A0ABY7Q1R6</accession>
<keyword evidence="3 5" id="KW-1133">Transmembrane helix</keyword>
<evidence type="ECO:0000256" key="2">
    <source>
        <dbReference type="ARBA" id="ARBA00022692"/>
    </source>
</evidence>
<proteinExistence type="predicted"/>
<comment type="subcellular location">
    <subcellularLocation>
        <location evidence="1">Membrane</location>
        <topology evidence="1">Multi-pass membrane protein</topology>
    </subcellularLocation>
</comment>
<gene>
    <name evidence="6" type="ORF">O1G21_12880</name>
</gene>
<dbReference type="EMBL" id="CP115450">
    <property type="protein sequence ID" value="WBP86648.1"/>
    <property type="molecule type" value="Genomic_DNA"/>
</dbReference>
<evidence type="ECO:0000256" key="3">
    <source>
        <dbReference type="ARBA" id="ARBA00022989"/>
    </source>
</evidence>
<feature type="transmembrane region" description="Helical" evidence="5">
    <location>
        <begin position="70"/>
        <end position="90"/>
    </location>
</feature>
<sequence>MSSALVIVTALAIAANGGIAAADLARAEFVLANSAEVNVKPEWVPWLAALKLAGVVGLLIGLVAFPPLGLAAALGLVLFYVGAVVTHVRAGVIHNIYFPAGYLALAVATLALTLAR</sequence>